<gene>
    <name evidence="2" type="ORF">SLEP1_g39329</name>
</gene>
<dbReference type="PANTHER" id="PTHR31541:SF25">
    <property type="entry name" value="GAMMA-GLIADIN B"/>
    <property type="match status" value="1"/>
</dbReference>
<dbReference type="PANTHER" id="PTHR31541">
    <property type="entry name" value="B3 DOMAIN PLANT PROTEIN-RELATED"/>
    <property type="match status" value="1"/>
</dbReference>
<evidence type="ECO:0000313" key="2">
    <source>
        <dbReference type="EMBL" id="GKV30526.1"/>
    </source>
</evidence>
<dbReference type="Proteomes" id="UP001054252">
    <property type="component" value="Unassembled WGS sequence"/>
</dbReference>
<dbReference type="EMBL" id="BPVZ01000087">
    <property type="protein sequence ID" value="GKV30526.1"/>
    <property type="molecule type" value="Genomic_DNA"/>
</dbReference>
<comment type="caution">
    <text evidence="2">The sequence shown here is derived from an EMBL/GenBank/DDBJ whole genome shotgun (WGS) entry which is preliminary data.</text>
</comment>
<dbReference type="Pfam" id="PF03754">
    <property type="entry name" value="At2g31720-like"/>
    <property type="match status" value="1"/>
</dbReference>
<accession>A0AAV5KZV2</accession>
<dbReference type="InterPro" id="IPR005508">
    <property type="entry name" value="At2g31720-like"/>
</dbReference>
<feature type="region of interest" description="Disordered" evidence="1">
    <location>
        <begin position="229"/>
        <end position="260"/>
    </location>
</feature>
<feature type="compositionally biased region" description="Basic and acidic residues" evidence="1">
    <location>
        <begin position="229"/>
        <end position="259"/>
    </location>
</feature>
<keyword evidence="3" id="KW-1185">Reference proteome</keyword>
<protein>
    <submittedName>
        <fullName evidence="2">Uncharacterized protein</fullName>
    </submittedName>
</protein>
<name>A0AAV5KZV2_9ROSI</name>
<evidence type="ECO:0000313" key="3">
    <source>
        <dbReference type="Proteomes" id="UP001054252"/>
    </source>
</evidence>
<sequence>MESVTSSGFNRAVETMETLLGSFVKEVEMGTGGQSLDVPVSAFPFLGLGGNKSELFEFLGVTKEDIENLLYFIEKVREEAMNKAGEFVNGVHPFAQFPWIKKSIDLMGLNMMDIYGGLTLVDYFKEANQEFMKKQKLYSVYCPTVPAFPVLGFSIPRKQRSNRRTEKQCSTSCPVLPFSVLFLSVPRKQRSNRGKPLIITTGTGFLKKFGAPVLKDFETRFSNAKLVERERNKSEKRCRESEEGEEEKLNKTKRQKDGKMQNNKVMAQLAEWGLVPPPNMPPEFKNLIEEMGGSEEKLLIQKILFKTDLSKSHNRLQIPENQVMADFLTEEEERKLDEKGLNVELIEPCLKK</sequence>
<dbReference type="GO" id="GO:0003677">
    <property type="term" value="F:DNA binding"/>
    <property type="evidence" value="ECO:0007669"/>
    <property type="project" value="InterPro"/>
</dbReference>
<evidence type="ECO:0000256" key="1">
    <source>
        <dbReference type="SAM" id="MobiDB-lite"/>
    </source>
</evidence>
<dbReference type="AlphaFoldDB" id="A0AAV5KZV2"/>
<reference evidence="2 3" key="1">
    <citation type="journal article" date="2021" name="Commun. Biol.">
        <title>The genome of Shorea leprosula (Dipterocarpaceae) highlights the ecological relevance of drought in aseasonal tropical rainforests.</title>
        <authorList>
            <person name="Ng K.K.S."/>
            <person name="Kobayashi M.J."/>
            <person name="Fawcett J.A."/>
            <person name="Hatakeyama M."/>
            <person name="Paape T."/>
            <person name="Ng C.H."/>
            <person name="Ang C.C."/>
            <person name="Tnah L.H."/>
            <person name="Lee C.T."/>
            <person name="Nishiyama T."/>
            <person name="Sese J."/>
            <person name="O'Brien M.J."/>
            <person name="Copetti D."/>
            <person name="Mohd Noor M.I."/>
            <person name="Ong R.C."/>
            <person name="Putra M."/>
            <person name="Sireger I.Z."/>
            <person name="Indrioko S."/>
            <person name="Kosugi Y."/>
            <person name="Izuno A."/>
            <person name="Isagi Y."/>
            <person name="Lee S.L."/>
            <person name="Shimizu K.K."/>
        </authorList>
    </citation>
    <scope>NUCLEOTIDE SEQUENCE [LARGE SCALE GENOMIC DNA]</scope>
    <source>
        <strain evidence="2">214</strain>
    </source>
</reference>
<proteinExistence type="predicted"/>
<organism evidence="2 3">
    <name type="scientific">Rubroshorea leprosula</name>
    <dbReference type="NCBI Taxonomy" id="152421"/>
    <lineage>
        <taxon>Eukaryota</taxon>
        <taxon>Viridiplantae</taxon>
        <taxon>Streptophyta</taxon>
        <taxon>Embryophyta</taxon>
        <taxon>Tracheophyta</taxon>
        <taxon>Spermatophyta</taxon>
        <taxon>Magnoliopsida</taxon>
        <taxon>eudicotyledons</taxon>
        <taxon>Gunneridae</taxon>
        <taxon>Pentapetalae</taxon>
        <taxon>rosids</taxon>
        <taxon>malvids</taxon>
        <taxon>Malvales</taxon>
        <taxon>Dipterocarpaceae</taxon>
        <taxon>Rubroshorea</taxon>
    </lineage>
</organism>